<evidence type="ECO:0000313" key="1">
    <source>
        <dbReference type="EMBL" id="KAF5843667.1"/>
    </source>
</evidence>
<reference evidence="1" key="1">
    <citation type="submission" date="2017-08" db="EMBL/GenBank/DDBJ databases">
        <authorList>
            <person name="Polle J.E."/>
            <person name="Barry K."/>
            <person name="Cushman J."/>
            <person name="Schmutz J."/>
            <person name="Tran D."/>
            <person name="Hathwaick L.T."/>
            <person name="Yim W.C."/>
            <person name="Jenkins J."/>
            <person name="Mckie-Krisberg Z.M."/>
            <person name="Prochnik S."/>
            <person name="Lindquist E."/>
            <person name="Dockter R.B."/>
            <person name="Adam C."/>
            <person name="Molina H."/>
            <person name="Bunkerborg J."/>
            <person name="Jin E."/>
            <person name="Buchheim M."/>
            <person name="Magnuson J."/>
        </authorList>
    </citation>
    <scope>NUCLEOTIDE SEQUENCE</scope>
    <source>
        <strain evidence="1">CCAP 19/18</strain>
    </source>
</reference>
<dbReference type="EMBL" id="MU069439">
    <property type="protein sequence ID" value="KAF5843667.1"/>
    <property type="molecule type" value="Genomic_DNA"/>
</dbReference>
<sequence>MVMMNHPSMLRQMNSMQQTWQKPKLLPNTLCSARPGLACRCKAAKDSADNNVTQVDLGDAGIVRLPLPAGTLHVVKLPFPLGLVLEETDPGTPTVLSVENGGNAQNADVQVGDILVCCSAASREMAFPAWQLALGGGGTPTVRRVPVLTAGRPFPQVSAAIKSNQDLADPRVDLVFKRKELEASQVVEDRSGGKINKDGGSVFSPQLFE</sequence>
<keyword evidence="2" id="KW-1185">Reference proteome</keyword>
<name>A0ABQ7H9Y7_DUNSA</name>
<evidence type="ECO:0000313" key="2">
    <source>
        <dbReference type="Proteomes" id="UP000815325"/>
    </source>
</evidence>
<comment type="caution">
    <text evidence="1">The sequence shown here is derived from an EMBL/GenBank/DDBJ whole genome shotgun (WGS) entry which is preliminary data.</text>
</comment>
<protein>
    <recommendedName>
        <fullName evidence="3">PDZ domain-containing protein</fullName>
    </recommendedName>
</protein>
<organism evidence="1 2">
    <name type="scientific">Dunaliella salina</name>
    <name type="common">Green alga</name>
    <name type="synonym">Protococcus salinus</name>
    <dbReference type="NCBI Taxonomy" id="3046"/>
    <lineage>
        <taxon>Eukaryota</taxon>
        <taxon>Viridiplantae</taxon>
        <taxon>Chlorophyta</taxon>
        <taxon>core chlorophytes</taxon>
        <taxon>Chlorophyceae</taxon>
        <taxon>CS clade</taxon>
        <taxon>Chlamydomonadales</taxon>
        <taxon>Dunaliellaceae</taxon>
        <taxon>Dunaliella</taxon>
    </lineage>
</organism>
<proteinExistence type="predicted"/>
<evidence type="ECO:0008006" key="3">
    <source>
        <dbReference type="Google" id="ProtNLM"/>
    </source>
</evidence>
<dbReference type="Proteomes" id="UP000815325">
    <property type="component" value="Unassembled WGS sequence"/>
</dbReference>
<gene>
    <name evidence="1" type="ORF">DUNSADRAFT_10842</name>
</gene>
<accession>A0ABQ7H9Y7</accession>